<protein>
    <recommendedName>
        <fullName evidence="5">DNA 3'-5' helicase</fullName>
        <ecNumber evidence="5">5.6.2.4</ecNumber>
    </recommendedName>
</protein>
<dbReference type="AlphaFoldDB" id="A0AAE0LEM4"/>
<dbReference type="GO" id="GO:0043138">
    <property type="term" value="F:3'-5' DNA helicase activity"/>
    <property type="evidence" value="ECO:0007669"/>
    <property type="project" value="UniProtKB-EC"/>
</dbReference>
<keyword evidence="10" id="KW-1185">Reference proteome</keyword>
<dbReference type="PROSITE" id="PS51194">
    <property type="entry name" value="HELICASE_CTER"/>
    <property type="match status" value="1"/>
</dbReference>
<feature type="domain" description="Helicase C-terminal" evidence="8">
    <location>
        <begin position="441"/>
        <end position="600"/>
    </location>
</feature>
<dbReference type="GO" id="GO:0005737">
    <property type="term" value="C:cytoplasm"/>
    <property type="evidence" value="ECO:0007669"/>
    <property type="project" value="TreeGrafter"/>
</dbReference>
<keyword evidence="3" id="KW-0067">ATP-binding</keyword>
<dbReference type="InterPro" id="IPR027417">
    <property type="entry name" value="P-loop_NTPase"/>
</dbReference>
<evidence type="ECO:0000259" key="7">
    <source>
        <dbReference type="PROSITE" id="PS51192"/>
    </source>
</evidence>
<name>A0AAE0LEM4_9CHLO</name>
<dbReference type="SUPFAM" id="SSF52540">
    <property type="entry name" value="P-loop containing nucleoside triphosphate hydrolases"/>
    <property type="match status" value="1"/>
</dbReference>
<dbReference type="GO" id="GO:0005524">
    <property type="term" value="F:ATP binding"/>
    <property type="evidence" value="ECO:0007669"/>
    <property type="project" value="UniProtKB-KW"/>
</dbReference>
<dbReference type="PANTHER" id="PTHR13710">
    <property type="entry name" value="DNA HELICASE RECQ FAMILY MEMBER"/>
    <property type="match status" value="1"/>
</dbReference>
<dbReference type="GO" id="GO:0009378">
    <property type="term" value="F:four-way junction helicase activity"/>
    <property type="evidence" value="ECO:0007669"/>
    <property type="project" value="TreeGrafter"/>
</dbReference>
<dbReference type="InterPro" id="IPR001650">
    <property type="entry name" value="Helicase_C-like"/>
</dbReference>
<dbReference type="Gene3D" id="1.10.10.10">
    <property type="entry name" value="Winged helix-like DNA-binding domain superfamily/Winged helix DNA-binding domain"/>
    <property type="match status" value="1"/>
</dbReference>
<dbReference type="EMBL" id="LGRX02003313">
    <property type="protein sequence ID" value="KAK3282438.1"/>
    <property type="molecule type" value="Genomic_DNA"/>
</dbReference>
<organism evidence="9 10">
    <name type="scientific">Cymbomonas tetramitiformis</name>
    <dbReference type="NCBI Taxonomy" id="36881"/>
    <lineage>
        <taxon>Eukaryota</taxon>
        <taxon>Viridiplantae</taxon>
        <taxon>Chlorophyta</taxon>
        <taxon>Pyramimonadophyceae</taxon>
        <taxon>Pyramimonadales</taxon>
        <taxon>Pyramimonadaceae</taxon>
        <taxon>Cymbomonas</taxon>
    </lineage>
</organism>
<feature type="domain" description="Helicase ATP-binding" evidence="7">
    <location>
        <begin position="150"/>
        <end position="336"/>
    </location>
</feature>
<dbReference type="InterPro" id="IPR014001">
    <property type="entry name" value="Helicase_ATP-bd"/>
</dbReference>
<dbReference type="PANTHER" id="PTHR13710:SF69">
    <property type="entry name" value="ATP-DEPENDENT DNA HELICASE Q-LIKE SIM"/>
    <property type="match status" value="1"/>
</dbReference>
<evidence type="ECO:0000313" key="9">
    <source>
        <dbReference type="EMBL" id="KAK3282438.1"/>
    </source>
</evidence>
<dbReference type="GO" id="GO:0005694">
    <property type="term" value="C:chromosome"/>
    <property type="evidence" value="ECO:0007669"/>
    <property type="project" value="TreeGrafter"/>
</dbReference>
<dbReference type="Proteomes" id="UP001190700">
    <property type="component" value="Unassembled WGS sequence"/>
</dbReference>
<evidence type="ECO:0000256" key="1">
    <source>
        <dbReference type="ARBA" id="ARBA00005446"/>
    </source>
</evidence>
<dbReference type="GO" id="GO:0000724">
    <property type="term" value="P:double-strand break repair via homologous recombination"/>
    <property type="evidence" value="ECO:0007669"/>
    <property type="project" value="TreeGrafter"/>
</dbReference>
<dbReference type="InterPro" id="IPR011545">
    <property type="entry name" value="DEAD/DEAH_box_helicase_dom"/>
</dbReference>
<dbReference type="Pfam" id="PF00270">
    <property type="entry name" value="DEAD"/>
    <property type="match status" value="1"/>
</dbReference>
<dbReference type="Gene3D" id="3.40.50.300">
    <property type="entry name" value="P-loop containing nucleotide triphosphate hydrolases"/>
    <property type="match status" value="2"/>
</dbReference>
<dbReference type="InterPro" id="IPR036388">
    <property type="entry name" value="WH-like_DNA-bd_sf"/>
</dbReference>
<comment type="similarity">
    <text evidence="1">Belongs to the helicase family. RecQ subfamily.</text>
</comment>
<sequence>MEANTQPPLTLEQKQRIQANREKALGILAAKRELAARQRTETRGNAGEVGLNEAFKRRRMESAMQASTDILINASSCWSESGSQVGAGASTQSDLSNAQGQQQTIQEEVESVATWRDEDLLKVLQRFFPRVRAGAAAGEHGLRSFQRQALIRWSRNEDCIILSGTGSGKSLCFQLPSLLYAQQQGCEEGHPYSPTVVVSPLISLMRDQTMALQTAGVPACFLGSAQKDKTIEERVAKGEFAIVYVCPETIVRLAGTGWLTELHRTRGICLLAIDEAHCVSKWGHEFRPSYLCLSTLRQCLTAVSKRPAPPMMALTATATLKVRMDIQHSLSLRAPVGHIICSFHRSNLRLAVCHSTCRADSYLRDLAQIYGLHTPAVGALGEGQAVDGYFAGKGEAELDATNDESDDDDLMMIDAEGCHQQRRFDHTAEPEERVDALAEVDLQQTLLLPAPGSREPGDPKKVPTILYMPTRAEVEEMAQFLQRHGVEAAAYHAKLPKEQLVAAHLGFLEGSVHTVVATVAFGMGIDKPDVRRVVHYGLPQSLEAYHQALAMRRDQPLSSGCSSVTPTEKCIFGRNGLTKGSGEGGDGGLWEAGGWAEQGGTARRQPALCSAILRRRCLAATLLEYFGEALPGPSWRCESCDNCSGSAVMLEVTLEAGMLLAAVEYLADRRAAEAGTTGKAPGWNGRNGSQLRSVVRALTDGARKQGGKGGAGWGHGRGKGKGRHADRLQMEKDVAEVAKVAGHAAAAIRAQQPSTGGSAGARGTMAQQHAGGPGSHRSSYWWRGFVRILMQQKLVEPALQPLQQGFVSDRLVLLPNSQLTVNGRQWLAQHLRPEGHQRTAPPSIYIAEERDMQRPISPPRNNPWSNPIWRMRKIAEIQRGRKERGRKERRRKY</sequence>
<evidence type="ECO:0000256" key="3">
    <source>
        <dbReference type="ARBA" id="ARBA00022840"/>
    </source>
</evidence>
<evidence type="ECO:0000259" key="8">
    <source>
        <dbReference type="PROSITE" id="PS51194"/>
    </source>
</evidence>
<evidence type="ECO:0000256" key="5">
    <source>
        <dbReference type="ARBA" id="ARBA00034808"/>
    </source>
</evidence>
<comment type="caution">
    <text evidence="9">The sequence shown here is derived from an EMBL/GenBank/DDBJ whole genome shotgun (WGS) entry which is preliminary data.</text>
</comment>
<evidence type="ECO:0000256" key="6">
    <source>
        <dbReference type="SAM" id="MobiDB-lite"/>
    </source>
</evidence>
<dbReference type="GO" id="GO:0005634">
    <property type="term" value="C:nucleus"/>
    <property type="evidence" value="ECO:0007669"/>
    <property type="project" value="TreeGrafter"/>
</dbReference>
<evidence type="ECO:0000313" key="10">
    <source>
        <dbReference type="Proteomes" id="UP001190700"/>
    </source>
</evidence>
<reference evidence="9 10" key="1">
    <citation type="journal article" date="2015" name="Genome Biol. Evol.">
        <title>Comparative Genomics of a Bacterivorous Green Alga Reveals Evolutionary Causalities and Consequences of Phago-Mixotrophic Mode of Nutrition.</title>
        <authorList>
            <person name="Burns J.A."/>
            <person name="Paasch A."/>
            <person name="Narechania A."/>
            <person name="Kim E."/>
        </authorList>
    </citation>
    <scope>NUCLEOTIDE SEQUENCE [LARGE SCALE GENOMIC DNA]</scope>
    <source>
        <strain evidence="9 10">PLY_AMNH</strain>
    </source>
</reference>
<dbReference type="CDD" id="cd17920">
    <property type="entry name" value="DEXHc_RecQ"/>
    <property type="match status" value="1"/>
</dbReference>
<dbReference type="SMART" id="SM00487">
    <property type="entry name" value="DEXDc"/>
    <property type="match status" value="1"/>
</dbReference>
<feature type="region of interest" description="Disordered" evidence="6">
    <location>
        <begin position="701"/>
        <end position="724"/>
    </location>
</feature>
<comment type="catalytic activity">
    <reaction evidence="4">
        <text>Couples ATP hydrolysis with the unwinding of duplex DNA by translocating in the 3'-5' direction.</text>
        <dbReference type="EC" id="5.6.2.4"/>
    </reaction>
</comment>
<dbReference type="GO" id="GO:0003676">
    <property type="term" value="F:nucleic acid binding"/>
    <property type="evidence" value="ECO:0007669"/>
    <property type="project" value="InterPro"/>
</dbReference>
<dbReference type="EC" id="5.6.2.4" evidence="5"/>
<feature type="region of interest" description="Disordered" evidence="6">
    <location>
        <begin position="746"/>
        <end position="776"/>
    </location>
</feature>
<dbReference type="InterPro" id="IPR032284">
    <property type="entry name" value="RecQ_Zn-bd"/>
</dbReference>
<dbReference type="SMART" id="SM00490">
    <property type="entry name" value="HELICc"/>
    <property type="match status" value="1"/>
</dbReference>
<keyword evidence="2" id="KW-0547">Nucleotide-binding</keyword>
<dbReference type="Pfam" id="PF00271">
    <property type="entry name" value="Helicase_C"/>
    <property type="match status" value="1"/>
</dbReference>
<feature type="region of interest" description="Disordered" evidence="6">
    <location>
        <begin position="83"/>
        <end position="102"/>
    </location>
</feature>
<proteinExistence type="inferred from homology"/>
<gene>
    <name evidence="9" type="ORF">CYMTET_9825</name>
</gene>
<dbReference type="PROSITE" id="PS51192">
    <property type="entry name" value="HELICASE_ATP_BIND_1"/>
    <property type="match status" value="1"/>
</dbReference>
<accession>A0AAE0LEM4</accession>
<evidence type="ECO:0000256" key="2">
    <source>
        <dbReference type="ARBA" id="ARBA00022741"/>
    </source>
</evidence>
<evidence type="ECO:0000256" key="4">
    <source>
        <dbReference type="ARBA" id="ARBA00034617"/>
    </source>
</evidence>
<dbReference type="Pfam" id="PF16124">
    <property type="entry name" value="RecQ_Zn_bind"/>
    <property type="match status" value="1"/>
</dbReference>